<dbReference type="Proteomes" id="UP001176478">
    <property type="component" value="Unassembled WGS sequence"/>
</dbReference>
<dbReference type="EMBL" id="JAUQTG010000009">
    <property type="protein sequence ID" value="MDO7857720.1"/>
    <property type="molecule type" value="Genomic_DNA"/>
</dbReference>
<gene>
    <name evidence="2" type="ORF">P7V44_06710</name>
    <name evidence="3" type="ORF">Q5E86_15480</name>
</gene>
<reference evidence="3" key="2">
    <citation type="submission" date="2023-07" db="EMBL/GenBank/DDBJ databases">
        <authorList>
            <person name="Yang W."/>
            <person name="Chen J."/>
            <person name="Ji P."/>
            <person name="Hu F."/>
        </authorList>
    </citation>
    <scope>NUCLEOTIDE SEQUENCE</scope>
    <source>
        <strain evidence="3">CRE-138-0111</strain>
    </source>
</reference>
<keyword evidence="5" id="KW-1185">Reference proteome</keyword>
<keyword evidence="1" id="KW-0812">Transmembrane</keyword>
<dbReference type="EMBL" id="JARRYG010000005">
    <property type="protein sequence ID" value="MDG4695928.1"/>
    <property type="molecule type" value="Genomic_DNA"/>
</dbReference>
<dbReference type="AlphaFoldDB" id="A0AA42JUF0"/>
<keyword evidence="1" id="KW-0472">Membrane</keyword>
<reference evidence="2" key="1">
    <citation type="submission" date="2023-03" db="EMBL/GenBank/DDBJ databases">
        <title>a new species belonging to Providencia genus.</title>
        <authorList>
            <person name="Yang W."/>
            <person name="Hu F."/>
            <person name="Shen S."/>
            <person name="Ding L."/>
            <person name="Yin D."/>
        </authorList>
    </citation>
    <scope>NUCLEOTIDE SEQUENCE</scope>
    <source>
        <strain evidence="2">CRE-3FA-0001</strain>
    </source>
</reference>
<keyword evidence="1" id="KW-1133">Transmembrane helix</keyword>
<sequence length="80" mass="9154">MKKTLYGVAIFIVIILITLTFITKDYNKMPVVTISNLAISEISTCTELKKCISQIKIADNKKDKTSLLKVIKDFLRKKIY</sequence>
<evidence type="ECO:0000256" key="1">
    <source>
        <dbReference type="SAM" id="Phobius"/>
    </source>
</evidence>
<evidence type="ECO:0000313" key="5">
    <source>
        <dbReference type="Proteomes" id="UP001176478"/>
    </source>
</evidence>
<accession>A0AA42JUF0</accession>
<proteinExistence type="predicted"/>
<organism evidence="2 4">
    <name type="scientific">Providencia huashanensis</name>
    <dbReference type="NCBI Taxonomy" id="3037798"/>
    <lineage>
        <taxon>Bacteria</taxon>
        <taxon>Pseudomonadati</taxon>
        <taxon>Pseudomonadota</taxon>
        <taxon>Gammaproteobacteria</taxon>
        <taxon>Enterobacterales</taxon>
        <taxon>Morganellaceae</taxon>
        <taxon>Providencia</taxon>
    </lineage>
</organism>
<name>A0AA42JUF0_9GAMM</name>
<evidence type="ECO:0000313" key="4">
    <source>
        <dbReference type="Proteomes" id="UP001156701"/>
    </source>
</evidence>
<dbReference type="Proteomes" id="UP001156701">
    <property type="component" value="Unassembled WGS sequence"/>
</dbReference>
<reference evidence="3" key="3">
    <citation type="journal article" date="2024" name="Int. J. Antimicrob. Agents">
        <title>Identification of a novel Providencia species showing multi-drug-resistant in three patients with hospital-acquired infection.</title>
        <authorList>
            <person name="Yang W."/>
            <person name="Chen J."/>
            <person name="Yang F."/>
            <person name="Ji P."/>
            <person name="Shen S."/>
            <person name="Yin D."/>
            <person name="Hu F."/>
        </authorList>
    </citation>
    <scope>NUCLEOTIDE SEQUENCE</scope>
    <source>
        <strain evidence="3">CRE-138-0111</strain>
    </source>
</reference>
<protein>
    <submittedName>
        <fullName evidence="2">Uncharacterized protein</fullName>
    </submittedName>
</protein>
<comment type="caution">
    <text evidence="2">The sequence shown here is derived from an EMBL/GenBank/DDBJ whole genome shotgun (WGS) entry which is preliminary data.</text>
</comment>
<dbReference type="RefSeq" id="WP_210814214.1">
    <property type="nucleotide sequence ID" value="NZ_JARRYG010000005.1"/>
</dbReference>
<evidence type="ECO:0000313" key="3">
    <source>
        <dbReference type="EMBL" id="MDO7857720.1"/>
    </source>
</evidence>
<evidence type="ECO:0000313" key="2">
    <source>
        <dbReference type="EMBL" id="MDG4695928.1"/>
    </source>
</evidence>
<feature type="transmembrane region" description="Helical" evidence="1">
    <location>
        <begin position="6"/>
        <end position="23"/>
    </location>
</feature>